<dbReference type="RefSeq" id="XP_016228992.1">
    <property type="nucleotide sequence ID" value="XM_016365343.1"/>
</dbReference>
<feature type="signal peptide" evidence="1">
    <location>
        <begin position="1"/>
        <end position="19"/>
    </location>
</feature>
<keyword evidence="4" id="KW-1185">Reference proteome</keyword>
<dbReference type="GeneID" id="27319018"/>
<dbReference type="OrthoDB" id="3526850at2759"/>
<feature type="chain" id="PRO_5002253565" description="NTF2-like domain-containing protein" evidence="1">
    <location>
        <begin position="20"/>
        <end position="188"/>
    </location>
</feature>
<keyword evidence="1" id="KW-0732">Signal</keyword>
<protein>
    <recommendedName>
        <fullName evidence="2">NTF2-like domain-containing protein</fullName>
    </recommendedName>
</protein>
<gene>
    <name evidence="3" type="ORF">PV10_01173</name>
</gene>
<proteinExistence type="predicted"/>
<evidence type="ECO:0000256" key="1">
    <source>
        <dbReference type="SAM" id="SignalP"/>
    </source>
</evidence>
<evidence type="ECO:0000313" key="3">
    <source>
        <dbReference type="EMBL" id="KIV97418.1"/>
    </source>
</evidence>
<sequence length="188" mass="20635">MHRPLALSLLLLFIHKVLAKPWVPWGHNYPSYPSNCLTDGQALDIATRYLSRYNSGAVTSLSDLAGIVTPNFTSYDETGTGPYSNEPATVGIEAFFQSLTASGPNSFGNAVQYPLFLLHDCSSISYRWKFEGWSTGYNATVPAGTYLEFKGIDIISVDLDTMLVYNATSSGDWINLARELGQIGTFFP</sequence>
<dbReference type="InterPro" id="IPR058645">
    <property type="entry name" value="NTF2-like_dom_7"/>
</dbReference>
<reference evidence="3 4" key="1">
    <citation type="submission" date="2015-01" db="EMBL/GenBank/DDBJ databases">
        <title>The Genome Sequence of Exophiala mesophila CBS40295.</title>
        <authorList>
            <consortium name="The Broad Institute Genomics Platform"/>
            <person name="Cuomo C."/>
            <person name="de Hoog S."/>
            <person name="Gorbushina A."/>
            <person name="Stielow B."/>
            <person name="Teixiera M."/>
            <person name="Abouelleil A."/>
            <person name="Chapman S.B."/>
            <person name="Priest M."/>
            <person name="Young S.K."/>
            <person name="Wortman J."/>
            <person name="Nusbaum C."/>
            <person name="Birren B."/>
        </authorList>
    </citation>
    <scope>NUCLEOTIDE SEQUENCE [LARGE SCALE GENOMIC DNA]</scope>
    <source>
        <strain evidence="3 4">CBS 40295</strain>
    </source>
</reference>
<organism evidence="3 4">
    <name type="scientific">Exophiala mesophila</name>
    <name type="common">Black yeast-like fungus</name>
    <dbReference type="NCBI Taxonomy" id="212818"/>
    <lineage>
        <taxon>Eukaryota</taxon>
        <taxon>Fungi</taxon>
        <taxon>Dikarya</taxon>
        <taxon>Ascomycota</taxon>
        <taxon>Pezizomycotina</taxon>
        <taxon>Eurotiomycetes</taxon>
        <taxon>Chaetothyriomycetidae</taxon>
        <taxon>Chaetothyriales</taxon>
        <taxon>Herpotrichiellaceae</taxon>
        <taxon>Exophiala</taxon>
    </lineage>
</organism>
<dbReference type="VEuPathDB" id="FungiDB:PV10_01173"/>
<name>A0A0D2AES6_EXOME</name>
<dbReference type="Proteomes" id="UP000054302">
    <property type="component" value="Unassembled WGS sequence"/>
</dbReference>
<accession>A0A0D2AES6</accession>
<evidence type="ECO:0000259" key="2">
    <source>
        <dbReference type="Pfam" id="PF26534"/>
    </source>
</evidence>
<dbReference type="Pfam" id="PF26534">
    <property type="entry name" value="NTF2_7"/>
    <property type="match status" value="1"/>
</dbReference>
<evidence type="ECO:0000313" key="4">
    <source>
        <dbReference type="Proteomes" id="UP000054302"/>
    </source>
</evidence>
<dbReference type="HOGENOM" id="CLU_129402_0_0_1"/>
<dbReference type="OMA" id="WINLARE"/>
<feature type="domain" description="NTF2-like" evidence="2">
    <location>
        <begin position="35"/>
        <end position="182"/>
    </location>
</feature>
<dbReference type="EMBL" id="KN847520">
    <property type="protein sequence ID" value="KIV97418.1"/>
    <property type="molecule type" value="Genomic_DNA"/>
</dbReference>
<dbReference type="AlphaFoldDB" id="A0A0D2AES6"/>